<dbReference type="AlphaFoldDB" id="A0A318K9X1"/>
<dbReference type="SUPFAM" id="SSF54427">
    <property type="entry name" value="NTF2-like"/>
    <property type="match status" value="1"/>
</dbReference>
<dbReference type="NCBIfam" id="TIGR02937">
    <property type="entry name" value="sigma70-ECF"/>
    <property type="match status" value="1"/>
</dbReference>
<evidence type="ECO:0000313" key="10">
    <source>
        <dbReference type="Proteomes" id="UP000247569"/>
    </source>
</evidence>
<proteinExistence type="inferred from homology"/>
<accession>A0A318K9X1</accession>
<keyword evidence="4" id="KW-0731">Sigma factor</keyword>
<comment type="caution">
    <text evidence="9">The sequence shown here is derived from an EMBL/GenBank/DDBJ whole genome shotgun (WGS) entry which is preliminary data.</text>
</comment>
<feature type="domain" description="RNA polymerase sigma-70 region 2" evidence="7">
    <location>
        <begin position="9"/>
        <end position="73"/>
    </location>
</feature>
<evidence type="ECO:0000259" key="7">
    <source>
        <dbReference type="Pfam" id="PF04542"/>
    </source>
</evidence>
<dbReference type="Proteomes" id="UP000247569">
    <property type="component" value="Unassembled WGS sequence"/>
</dbReference>
<evidence type="ECO:0000256" key="1">
    <source>
        <dbReference type="ARBA" id="ARBA00010641"/>
    </source>
</evidence>
<dbReference type="InterPro" id="IPR014284">
    <property type="entry name" value="RNA_pol_sigma-70_dom"/>
</dbReference>
<keyword evidence="6" id="KW-0804">Transcription</keyword>
<evidence type="ECO:0000256" key="6">
    <source>
        <dbReference type="ARBA" id="ARBA00023163"/>
    </source>
</evidence>
<feature type="domain" description="RNA polymerase sigma factor 70 region 4 type 2" evidence="8">
    <location>
        <begin position="115"/>
        <end position="163"/>
    </location>
</feature>
<evidence type="ECO:0000313" key="9">
    <source>
        <dbReference type="EMBL" id="PXX66796.1"/>
    </source>
</evidence>
<evidence type="ECO:0000256" key="4">
    <source>
        <dbReference type="ARBA" id="ARBA00023082"/>
    </source>
</evidence>
<dbReference type="Pfam" id="PF04542">
    <property type="entry name" value="Sigma70_r2"/>
    <property type="match status" value="1"/>
</dbReference>
<reference evidence="9 10" key="1">
    <citation type="submission" date="2018-05" db="EMBL/GenBank/DDBJ databases">
        <title>Genomic Encyclopedia of Type Strains, Phase IV (KMG-IV): sequencing the most valuable type-strain genomes for metagenomic binning, comparative biology and taxonomic classification.</title>
        <authorList>
            <person name="Goeker M."/>
        </authorList>
    </citation>
    <scope>NUCLEOTIDE SEQUENCE [LARGE SCALE GENOMIC DNA]</scope>
    <source>
        <strain evidence="9 10">DSM 44704</strain>
    </source>
</reference>
<dbReference type="SUPFAM" id="SSF88659">
    <property type="entry name" value="Sigma3 and sigma4 domains of RNA polymerase sigma factors"/>
    <property type="match status" value="1"/>
</dbReference>
<dbReference type="EMBL" id="QJKF01000003">
    <property type="protein sequence ID" value="PXX66796.1"/>
    <property type="molecule type" value="Genomic_DNA"/>
</dbReference>
<dbReference type="SUPFAM" id="SSF88946">
    <property type="entry name" value="Sigma2 domain of RNA polymerase sigma factors"/>
    <property type="match status" value="1"/>
</dbReference>
<dbReference type="GO" id="GO:0003677">
    <property type="term" value="F:DNA binding"/>
    <property type="evidence" value="ECO:0007669"/>
    <property type="project" value="UniProtKB-KW"/>
</dbReference>
<evidence type="ECO:0000256" key="2">
    <source>
        <dbReference type="ARBA" id="ARBA00011344"/>
    </source>
</evidence>
<dbReference type="PANTHER" id="PTHR30173">
    <property type="entry name" value="SIGMA 19 FACTOR"/>
    <property type="match status" value="1"/>
</dbReference>
<name>A0A318K9X1_9NOCA</name>
<dbReference type="InterPro" id="IPR013324">
    <property type="entry name" value="RNA_pol_sigma_r3/r4-like"/>
</dbReference>
<dbReference type="Pfam" id="PF08281">
    <property type="entry name" value="Sigma70_r4_2"/>
    <property type="match status" value="1"/>
</dbReference>
<dbReference type="InterPro" id="IPR013325">
    <property type="entry name" value="RNA_pol_sigma_r2"/>
</dbReference>
<organism evidence="9 10">
    <name type="scientific">Nocardia tenerifensis</name>
    <dbReference type="NCBI Taxonomy" id="228006"/>
    <lineage>
        <taxon>Bacteria</taxon>
        <taxon>Bacillati</taxon>
        <taxon>Actinomycetota</taxon>
        <taxon>Actinomycetes</taxon>
        <taxon>Mycobacteriales</taxon>
        <taxon>Nocardiaceae</taxon>
        <taxon>Nocardia</taxon>
    </lineage>
</organism>
<dbReference type="GO" id="GO:0006352">
    <property type="term" value="P:DNA-templated transcription initiation"/>
    <property type="evidence" value="ECO:0007669"/>
    <property type="project" value="InterPro"/>
</dbReference>
<dbReference type="Gene3D" id="1.10.10.10">
    <property type="entry name" value="Winged helix-like DNA-binding domain superfamily/Winged helix DNA-binding domain"/>
    <property type="match status" value="1"/>
</dbReference>
<dbReference type="InterPro" id="IPR007627">
    <property type="entry name" value="RNA_pol_sigma70_r2"/>
</dbReference>
<dbReference type="Gene3D" id="3.10.450.50">
    <property type="match status" value="1"/>
</dbReference>
<protein>
    <submittedName>
        <fullName evidence="9">RNA polymerase sigma-70 factor (ECF subfamily)</fullName>
    </submittedName>
</protein>
<dbReference type="RefSeq" id="WP_040730976.1">
    <property type="nucleotide sequence ID" value="NZ_QJKF01000003.1"/>
</dbReference>
<keyword evidence="10" id="KW-1185">Reference proteome</keyword>
<dbReference type="InterPro" id="IPR013249">
    <property type="entry name" value="RNA_pol_sigma70_r4_t2"/>
</dbReference>
<dbReference type="InterPro" id="IPR036388">
    <property type="entry name" value="WH-like_DNA-bd_sf"/>
</dbReference>
<evidence type="ECO:0000259" key="8">
    <source>
        <dbReference type="Pfam" id="PF08281"/>
    </source>
</evidence>
<keyword evidence="5" id="KW-0238">DNA-binding</keyword>
<dbReference type="GO" id="GO:0016987">
    <property type="term" value="F:sigma factor activity"/>
    <property type="evidence" value="ECO:0007669"/>
    <property type="project" value="UniProtKB-KW"/>
</dbReference>
<evidence type="ECO:0000256" key="3">
    <source>
        <dbReference type="ARBA" id="ARBA00023015"/>
    </source>
</evidence>
<comment type="subunit">
    <text evidence="2">Interacts transiently with the RNA polymerase catalytic core formed by RpoA, RpoB, RpoC and RpoZ (2 alpha, 1 beta, 1 beta' and 1 omega subunit) to form the RNA polymerase holoenzyme that can initiate transcription.</text>
</comment>
<keyword evidence="3" id="KW-0805">Transcription regulation</keyword>
<dbReference type="PANTHER" id="PTHR30173:SF36">
    <property type="entry name" value="ECF RNA POLYMERASE SIGMA FACTOR SIGJ"/>
    <property type="match status" value="1"/>
</dbReference>
<evidence type="ECO:0000256" key="5">
    <source>
        <dbReference type="ARBA" id="ARBA00023125"/>
    </source>
</evidence>
<dbReference type="Gene3D" id="1.10.1740.10">
    <property type="match status" value="1"/>
</dbReference>
<dbReference type="NCBIfam" id="NF007214">
    <property type="entry name" value="PRK09636.1"/>
    <property type="match status" value="1"/>
</dbReference>
<dbReference type="OrthoDB" id="3211555at2"/>
<dbReference type="InterPro" id="IPR032710">
    <property type="entry name" value="NTF2-like_dom_sf"/>
</dbReference>
<comment type="similarity">
    <text evidence="1">Belongs to the sigma-70 factor family. ECF subfamily.</text>
</comment>
<dbReference type="InterPro" id="IPR052704">
    <property type="entry name" value="ECF_Sigma-70_Domain"/>
</dbReference>
<sequence>MVAALLAGLFESHRAHLLSVAYRLTGSVGDAEDAVQESWLRLAGAHQSEIDDPRAWLTTVVSRICLDRLRSAAVRRESYVGQWLPEPVVTGRTPSSTPDPLETVVRRQEYRLAAMVVLDRLTPPQRVAFVLHDGLSVPFDEIADILEVSVEAARQLAVRARKAVADTPPPVPDAEHEAAVQRFLTALRAGDVRAVTAALHPDSRAIGDADGTTSTAVNTLHGADRIARFFAGLVRKYGLDGPEIDPAYDYELATVNGQLGLVVTADYDHPPRVMGFTVRDGLVWATYDLANPAKLTGIRLG</sequence>
<gene>
    <name evidence="9" type="ORF">DFR70_103546</name>
</gene>